<evidence type="ECO:0000313" key="5">
    <source>
        <dbReference type="EMBL" id="MEY8039062.1"/>
    </source>
</evidence>
<organism evidence="5 6">
    <name type="scientific">Saccharopolyspora cebuensis</name>
    <dbReference type="NCBI Taxonomy" id="418759"/>
    <lineage>
        <taxon>Bacteria</taxon>
        <taxon>Bacillati</taxon>
        <taxon>Actinomycetota</taxon>
        <taxon>Actinomycetes</taxon>
        <taxon>Pseudonocardiales</taxon>
        <taxon>Pseudonocardiaceae</taxon>
        <taxon>Saccharopolyspora</taxon>
    </lineage>
</organism>
<keyword evidence="1" id="KW-0805">Transcription regulation</keyword>
<keyword evidence="6" id="KW-1185">Reference proteome</keyword>
<dbReference type="SUPFAM" id="SSF46785">
    <property type="entry name" value="Winged helix' DNA-binding domain"/>
    <property type="match status" value="1"/>
</dbReference>
<gene>
    <name evidence="5" type="ORF">AB8O55_06605</name>
</gene>
<dbReference type="EMBL" id="JBGEHV010000008">
    <property type="protein sequence ID" value="MEY8039062.1"/>
    <property type="molecule type" value="Genomic_DNA"/>
</dbReference>
<dbReference type="InterPro" id="IPR005471">
    <property type="entry name" value="Tscrpt_reg_IclR_N"/>
</dbReference>
<dbReference type="InterPro" id="IPR050707">
    <property type="entry name" value="HTH_MetabolicPath_Reg"/>
</dbReference>
<sequence>MRVLDALITQPPPHGWGVRELAGVIGENRSTVNRVLQGLVERRLAEVGSTATYRAGPRLRVLAGRLHARHPILGQAATVIADLAARCDATIMVVMQGPWPSTGFLAVLHEHEGPVRYQLTPGMVLPLHAGAAGKALLATIGLDVLDDVELERFGEDTIVDRKRLATELAGAEQAGYVTSVGQHIPLAAGVAAPFAAVTGENAAVSATRPRYSTSDDELTRIGPLVRDAAAALGRLRPVDPTEQPFPAAPRTSAEADTTALGRFERLLAVLADQPGGVSPGRELVSLIGASAPTVTRLRATAEASGIARTTDGGDLAAGPLLLRWAAALGPQPPLPALLTDDLAQLAAATGETTALTVFDRSTTTAVMTTVVPGPNPVHYGLGAGAPIPLHAGAAGKAILAHCDRELIEKQPLDPITPRTPTHRDQLERDLTLVRDRGWAEADGERIPDAFGIAAPFFDGAGIAGSVTVTIPRFRKDELDITQLGAKLAEAAARITRLLTI</sequence>
<comment type="caution">
    <text evidence="5">The sequence shown here is derived from an EMBL/GenBank/DDBJ whole genome shotgun (WGS) entry which is preliminary data.</text>
</comment>
<keyword evidence="2" id="KW-0238">DNA-binding</keyword>
<dbReference type="Pfam" id="PF01614">
    <property type="entry name" value="IclR_C"/>
    <property type="match status" value="2"/>
</dbReference>
<dbReference type="Pfam" id="PF09339">
    <property type="entry name" value="HTH_IclR"/>
    <property type="match status" value="1"/>
</dbReference>
<dbReference type="Gene3D" id="1.10.10.10">
    <property type="entry name" value="Winged helix-like DNA-binding domain superfamily/Winged helix DNA-binding domain"/>
    <property type="match status" value="1"/>
</dbReference>
<evidence type="ECO:0000256" key="1">
    <source>
        <dbReference type="ARBA" id="ARBA00023015"/>
    </source>
</evidence>
<name>A0ABV4CDA0_9PSEU</name>
<dbReference type="Gene3D" id="3.30.450.40">
    <property type="match status" value="2"/>
</dbReference>
<dbReference type="InterPro" id="IPR036390">
    <property type="entry name" value="WH_DNA-bd_sf"/>
</dbReference>
<dbReference type="PANTHER" id="PTHR30136:SF24">
    <property type="entry name" value="HTH-TYPE TRANSCRIPTIONAL REPRESSOR ALLR"/>
    <property type="match status" value="1"/>
</dbReference>
<dbReference type="RefSeq" id="WP_369774632.1">
    <property type="nucleotide sequence ID" value="NZ_JBGEHV010000008.1"/>
</dbReference>
<dbReference type="Proteomes" id="UP001564626">
    <property type="component" value="Unassembled WGS sequence"/>
</dbReference>
<accession>A0ABV4CDA0</accession>
<dbReference type="SUPFAM" id="SSF55781">
    <property type="entry name" value="GAF domain-like"/>
    <property type="match status" value="2"/>
</dbReference>
<dbReference type="InterPro" id="IPR036388">
    <property type="entry name" value="WH-like_DNA-bd_sf"/>
</dbReference>
<evidence type="ECO:0000313" key="6">
    <source>
        <dbReference type="Proteomes" id="UP001564626"/>
    </source>
</evidence>
<evidence type="ECO:0000259" key="4">
    <source>
        <dbReference type="PROSITE" id="PS51078"/>
    </source>
</evidence>
<evidence type="ECO:0000256" key="3">
    <source>
        <dbReference type="ARBA" id="ARBA00023163"/>
    </source>
</evidence>
<reference evidence="5 6" key="1">
    <citation type="submission" date="2024-08" db="EMBL/GenBank/DDBJ databases">
        <title>Genome mining of Saccharopolyspora cebuensis PGLac3 from Nigerian medicinal plant.</title>
        <authorList>
            <person name="Ezeobiora C.E."/>
            <person name="Igbokwe N.H."/>
            <person name="Amin D.H."/>
            <person name="Mendie U.E."/>
        </authorList>
    </citation>
    <scope>NUCLEOTIDE SEQUENCE [LARGE SCALE GENOMIC DNA]</scope>
    <source>
        <strain evidence="5 6">PGLac3</strain>
    </source>
</reference>
<dbReference type="InterPro" id="IPR014757">
    <property type="entry name" value="Tscrpt_reg_IclR_C"/>
</dbReference>
<protein>
    <submittedName>
        <fullName evidence="5">IclR family transcriptional regulator C-terminal domain-containing protein</fullName>
    </submittedName>
</protein>
<dbReference type="PROSITE" id="PS51078">
    <property type="entry name" value="ICLR_ED"/>
    <property type="match status" value="2"/>
</dbReference>
<dbReference type="InterPro" id="IPR029016">
    <property type="entry name" value="GAF-like_dom_sf"/>
</dbReference>
<evidence type="ECO:0000256" key="2">
    <source>
        <dbReference type="ARBA" id="ARBA00023125"/>
    </source>
</evidence>
<keyword evidence="3" id="KW-0804">Transcription</keyword>
<feature type="domain" description="IclR-ED" evidence="4">
    <location>
        <begin position="320"/>
        <end position="500"/>
    </location>
</feature>
<feature type="domain" description="IclR-ED" evidence="4">
    <location>
        <begin position="58"/>
        <end position="238"/>
    </location>
</feature>
<proteinExistence type="predicted"/>
<dbReference type="PANTHER" id="PTHR30136">
    <property type="entry name" value="HELIX-TURN-HELIX TRANSCRIPTIONAL REGULATOR, ICLR FAMILY"/>
    <property type="match status" value="1"/>
</dbReference>